<protein>
    <submittedName>
        <fullName evidence="1">Ribosome alternative rescue factor ArfA</fullName>
    </submittedName>
</protein>
<evidence type="ECO:0000313" key="1">
    <source>
        <dbReference type="EMBL" id="AZS52185.1"/>
    </source>
</evidence>
<dbReference type="EMBL" id="CP029822">
    <property type="protein sequence ID" value="AZS52185.1"/>
    <property type="molecule type" value="Genomic_DNA"/>
</dbReference>
<dbReference type="Pfam" id="PF03889">
    <property type="entry name" value="ArfA"/>
    <property type="match status" value="1"/>
</dbReference>
<gene>
    <name evidence="1" type="primary">arfA</name>
    <name evidence="1" type="ORF">DM558_05960</name>
</gene>
<reference evidence="2" key="1">
    <citation type="submission" date="2018-06" db="EMBL/GenBank/DDBJ databases">
        <title>Complete genome of Pseudomonas insecticola strain QZS01.</title>
        <authorList>
            <person name="Wang J."/>
            <person name="Su Q."/>
        </authorList>
    </citation>
    <scope>NUCLEOTIDE SEQUENCE [LARGE SCALE GENOMIC DNA]</scope>
    <source>
        <strain evidence="2">QZS01</strain>
    </source>
</reference>
<organism evidence="1 2">
    <name type="scientific">Entomomonas moraniae</name>
    <dbReference type="NCBI Taxonomy" id="2213226"/>
    <lineage>
        <taxon>Bacteria</taxon>
        <taxon>Pseudomonadati</taxon>
        <taxon>Pseudomonadota</taxon>
        <taxon>Gammaproteobacteria</taxon>
        <taxon>Pseudomonadales</taxon>
        <taxon>Pseudomonadaceae</taxon>
        <taxon>Entomomonas</taxon>
    </lineage>
</organism>
<dbReference type="KEGG" id="emo:DM558_05960"/>
<name>A0A3Q9JLB5_9GAMM</name>
<keyword evidence="2" id="KW-1185">Reference proteome</keyword>
<dbReference type="GO" id="GO:0072344">
    <property type="term" value="P:rescue of stalled ribosome"/>
    <property type="evidence" value="ECO:0007669"/>
    <property type="project" value="InterPro"/>
</dbReference>
<dbReference type="InterPro" id="IPR005589">
    <property type="entry name" value="ArfA"/>
</dbReference>
<dbReference type="AlphaFoldDB" id="A0A3Q9JLB5"/>
<sequence length="47" mass="5541">MRREPSKAKRLVMQPLFRTRTQKPVKGKGSYNRKAPHNYYNGAFFIA</sequence>
<dbReference type="Proteomes" id="UP000273143">
    <property type="component" value="Chromosome"/>
</dbReference>
<proteinExistence type="predicted"/>
<evidence type="ECO:0000313" key="2">
    <source>
        <dbReference type="Proteomes" id="UP000273143"/>
    </source>
</evidence>
<accession>A0A3Q9JLB5</accession>